<evidence type="ECO:0000256" key="1">
    <source>
        <dbReference type="SAM" id="MobiDB-lite"/>
    </source>
</evidence>
<accession>A0A1J9Q2B0</accession>
<organism evidence="2 3">
    <name type="scientific">Blastomyces percursus</name>
    <dbReference type="NCBI Taxonomy" id="1658174"/>
    <lineage>
        <taxon>Eukaryota</taxon>
        <taxon>Fungi</taxon>
        <taxon>Dikarya</taxon>
        <taxon>Ascomycota</taxon>
        <taxon>Pezizomycotina</taxon>
        <taxon>Eurotiomycetes</taxon>
        <taxon>Eurotiomycetidae</taxon>
        <taxon>Onygenales</taxon>
        <taxon>Ajellomycetaceae</taxon>
        <taxon>Blastomyces</taxon>
    </lineage>
</organism>
<dbReference type="GO" id="GO:0030674">
    <property type="term" value="F:protein-macromolecule adaptor activity"/>
    <property type="evidence" value="ECO:0007669"/>
    <property type="project" value="TreeGrafter"/>
</dbReference>
<dbReference type="EMBL" id="LGTZ01001129">
    <property type="protein sequence ID" value="OJD22226.1"/>
    <property type="molecule type" value="Genomic_DNA"/>
</dbReference>
<sequence>MSAASTPITPQAFAEALKSLPLSSLYAKGSELRNSIAHLQRSNDQLARYIAEESPDGRDKDCEDAIKENEVVIVRMQERIDLLKVEVERRGKRWSEELEMDIDIDGDGYANGGAEGGVDVGVGVADSGPPTGTGTGTGTGTETETGSGMNAGSNILNEDGQTTTEQPAQPLVNRNSADNAGRNGSGDDEMRGSEAGVYL</sequence>
<feature type="region of interest" description="Disordered" evidence="1">
    <location>
        <begin position="122"/>
        <end position="199"/>
    </location>
</feature>
<dbReference type="AlphaFoldDB" id="A0A1J9Q2B0"/>
<keyword evidence="3" id="KW-1185">Reference proteome</keyword>
<dbReference type="STRING" id="1658174.A0A1J9Q2B0"/>
<dbReference type="VEuPathDB" id="FungiDB:ACJ73_06425"/>
<dbReference type="PANTHER" id="PTHR40422:SF1">
    <property type="entry name" value="TRANSLATION MACHINERY-ASSOCIATED PROTEIN 17"/>
    <property type="match status" value="1"/>
</dbReference>
<dbReference type="Proteomes" id="UP000242791">
    <property type="component" value="Unassembled WGS sequence"/>
</dbReference>
<evidence type="ECO:0000313" key="2">
    <source>
        <dbReference type="EMBL" id="OJD22226.1"/>
    </source>
</evidence>
<dbReference type="InterPro" id="IPR038966">
    <property type="entry name" value="TMA17"/>
</dbReference>
<name>A0A1J9Q2B0_9EURO</name>
<reference evidence="2 3" key="1">
    <citation type="submission" date="2015-08" db="EMBL/GenBank/DDBJ databases">
        <title>Emmonsia species relationships and genome sequence.</title>
        <authorList>
            <person name="Cuomo C.A."/>
            <person name="Schwartz I.S."/>
            <person name="Kenyon C."/>
            <person name="De Hoog G.S."/>
            <person name="Govender N.P."/>
            <person name="Botha A."/>
            <person name="Moreno L."/>
            <person name="De Vries M."/>
            <person name="Munoz J.F."/>
            <person name="Stielow J.B."/>
        </authorList>
    </citation>
    <scope>NUCLEOTIDE SEQUENCE [LARGE SCALE GENOMIC DNA]</scope>
    <source>
        <strain evidence="2 3">EI222</strain>
    </source>
</reference>
<dbReference type="PANTHER" id="PTHR40422">
    <property type="entry name" value="TRANSLATION MACHINERY-ASSOCIATED PROTEIN 17"/>
    <property type="match status" value="1"/>
</dbReference>
<feature type="compositionally biased region" description="Polar residues" evidence="1">
    <location>
        <begin position="150"/>
        <end position="178"/>
    </location>
</feature>
<dbReference type="GO" id="GO:0070682">
    <property type="term" value="P:proteasome regulatory particle assembly"/>
    <property type="evidence" value="ECO:0007669"/>
    <property type="project" value="InterPro"/>
</dbReference>
<comment type="caution">
    <text evidence="2">The sequence shown here is derived from an EMBL/GenBank/DDBJ whole genome shotgun (WGS) entry which is preliminary data.</text>
</comment>
<proteinExistence type="predicted"/>
<evidence type="ECO:0000313" key="3">
    <source>
        <dbReference type="Proteomes" id="UP000242791"/>
    </source>
</evidence>
<dbReference type="OrthoDB" id="548474at2759"/>
<protein>
    <submittedName>
        <fullName evidence="2">Uncharacterized protein</fullName>
    </submittedName>
</protein>
<gene>
    <name evidence="2" type="ORF">ACJ73_06425</name>
</gene>